<comment type="pathway">
    <text evidence="2">Organic acid metabolism; glycolate biosynthesis; glycolate from 2-phosphoglycolate: step 1/1.</text>
</comment>
<dbReference type="GO" id="GO:0006281">
    <property type="term" value="P:DNA repair"/>
    <property type="evidence" value="ECO:0007669"/>
    <property type="project" value="TreeGrafter"/>
</dbReference>
<evidence type="ECO:0000313" key="6">
    <source>
        <dbReference type="Proteomes" id="UP000063991"/>
    </source>
</evidence>
<dbReference type="Pfam" id="PF13419">
    <property type="entry name" value="HAD_2"/>
    <property type="match status" value="1"/>
</dbReference>
<dbReference type="SFLD" id="SFLDG01129">
    <property type="entry name" value="C1.5:_HAD__Beta-PGM__Phosphata"/>
    <property type="match status" value="1"/>
</dbReference>
<sequence>MTVDITQYNTIAFDCDGVILDSNKVKTQAFYNATVEFDEQAAHALRQYHVENGGISRFKKFEWVIENYLSHLNKESTLDTLLQNYANEVSHGLRTCKINPGLNELKKLNERANWLVVSGGAQSELREIFAERGLTELFPNGIFGSPDSKDEIFARELNNDNISGKALFIGDSKYDYLSSTAAGLDFVFVGEWTEVEDWRAFCKQQYILHVESLSDLV</sequence>
<evidence type="ECO:0000256" key="2">
    <source>
        <dbReference type="ARBA" id="ARBA00004818"/>
    </source>
</evidence>
<dbReference type="CDD" id="cd01427">
    <property type="entry name" value="HAD_like"/>
    <property type="match status" value="1"/>
</dbReference>
<evidence type="ECO:0000256" key="4">
    <source>
        <dbReference type="ARBA" id="ARBA00013078"/>
    </source>
</evidence>
<evidence type="ECO:0000256" key="3">
    <source>
        <dbReference type="ARBA" id="ARBA00006171"/>
    </source>
</evidence>
<keyword evidence="5" id="KW-0378">Hydrolase</keyword>
<gene>
    <name evidence="5" type="ORF">AVL55_17370</name>
</gene>
<dbReference type="Gene3D" id="1.10.150.240">
    <property type="entry name" value="Putative phosphatase, domain 2"/>
    <property type="match status" value="1"/>
</dbReference>
<evidence type="ECO:0000313" key="5">
    <source>
        <dbReference type="EMBL" id="AMJ99768.1"/>
    </source>
</evidence>
<dbReference type="Gene3D" id="3.40.50.1000">
    <property type="entry name" value="HAD superfamily/HAD-like"/>
    <property type="match status" value="1"/>
</dbReference>
<dbReference type="InterPro" id="IPR023198">
    <property type="entry name" value="PGP-like_dom2"/>
</dbReference>
<dbReference type="RefSeq" id="WP_061095952.1">
    <property type="nucleotide sequence ID" value="NZ_CP014323.1"/>
</dbReference>
<dbReference type="SFLD" id="SFLDS00003">
    <property type="entry name" value="Haloacid_Dehalogenase"/>
    <property type="match status" value="1"/>
</dbReference>
<dbReference type="SUPFAM" id="SSF56784">
    <property type="entry name" value="HAD-like"/>
    <property type="match status" value="1"/>
</dbReference>
<dbReference type="PANTHER" id="PTHR43434:SF1">
    <property type="entry name" value="PHOSPHOGLYCOLATE PHOSPHATASE"/>
    <property type="match status" value="1"/>
</dbReference>
<evidence type="ECO:0000256" key="1">
    <source>
        <dbReference type="ARBA" id="ARBA00000830"/>
    </source>
</evidence>
<dbReference type="GO" id="GO:0008967">
    <property type="term" value="F:phosphoglycolate phosphatase activity"/>
    <property type="evidence" value="ECO:0007669"/>
    <property type="project" value="UniProtKB-EC"/>
</dbReference>
<organism evidence="5 6">
    <name type="scientific">Alteromonas macleodii</name>
    <name type="common">Pseudoalteromonas macleodii</name>
    <dbReference type="NCBI Taxonomy" id="28108"/>
    <lineage>
        <taxon>Bacteria</taxon>
        <taxon>Pseudomonadati</taxon>
        <taxon>Pseudomonadota</taxon>
        <taxon>Gammaproteobacteria</taxon>
        <taxon>Alteromonadales</taxon>
        <taxon>Alteromonadaceae</taxon>
        <taxon>Alteromonas/Salinimonas group</taxon>
        <taxon>Alteromonas</taxon>
    </lineage>
</organism>
<dbReference type="InterPro" id="IPR050155">
    <property type="entry name" value="HAD-like_hydrolase_sf"/>
</dbReference>
<dbReference type="InterPro" id="IPR023214">
    <property type="entry name" value="HAD_sf"/>
</dbReference>
<name>A0A126Q5Q2_ALTMA</name>
<dbReference type="Proteomes" id="UP000063991">
    <property type="component" value="Chromosome"/>
</dbReference>
<accession>A0A126Q5Q2</accession>
<comment type="catalytic activity">
    <reaction evidence="1">
        <text>2-phosphoglycolate + H2O = glycolate + phosphate</text>
        <dbReference type="Rhea" id="RHEA:14369"/>
        <dbReference type="ChEBI" id="CHEBI:15377"/>
        <dbReference type="ChEBI" id="CHEBI:29805"/>
        <dbReference type="ChEBI" id="CHEBI:43474"/>
        <dbReference type="ChEBI" id="CHEBI:58033"/>
        <dbReference type="EC" id="3.1.3.18"/>
    </reaction>
</comment>
<dbReference type="EMBL" id="CP014323">
    <property type="protein sequence ID" value="AMJ99768.1"/>
    <property type="molecule type" value="Genomic_DNA"/>
</dbReference>
<reference evidence="5 6" key="1">
    <citation type="submission" date="2015-12" db="EMBL/GenBank/DDBJ databases">
        <authorList>
            <person name="Shamseldin A."/>
            <person name="Moawad H."/>
            <person name="Abd El-Rahim W.M."/>
            <person name="Sadowsky M.J."/>
        </authorList>
    </citation>
    <scope>NUCLEOTIDE SEQUENCE [LARGE SCALE GENOMIC DNA]</scope>
    <source>
        <strain evidence="5 6">D7</strain>
    </source>
</reference>
<protein>
    <recommendedName>
        <fullName evidence="4">phosphoglycolate phosphatase</fullName>
        <ecNumber evidence="4">3.1.3.18</ecNumber>
    </recommendedName>
</protein>
<dbReference type="InterPro" id="IPR041492">
    <property type="entry name" value="HAD_2"/>
</dbReference>
<proteinExistence type="inferred from homology"/>
<dbReference type="PANTHER" id="PTHR43434">
    <property type="entry name" value="PHOSPHOGLYCOLATE PHOSPHATASE"/>
    <property type="match status" value="1"/>
</dbReference>
<comment type="similarity">
    <text evidence="3">Belongs to the HAD-like hydrolase superfamily. CbbY/CbbZ/Gph/YieH family.</text>
</comment>
<dbReference type="InterPro" id="IPR036412">
    <property type="entry name" value="HAD-like_sf"/>
</dbReference>
<dbReference type="OrthoDB" id="9782449at2"/>
<dbReference type="AlphaFoldDB" id="A0A126Q5Q2"/>
<dbReference type="EC" id="3.1.3.18" evidence="4"/>
<dbReference type="GO" id="GO:0005829">
    <property type="term" value="C:cytosol"/>
    <property type="evidence" value="ECO:0007669"/>
    <property type="project" value="TreeGrafter"/>
</dbReference>